<dbReference type="GO" id="GO:0005737">
    <property type="term" value="C:cytoplasm"/>
    <property type="evidence" value="ECO:0007669"/>
    <property type="project" value="TreeGrafter"/>
</dbReference>
<feature type="domain" description="Histone deacetylase" evidence="2">
    <location>
        <begin position="224"/>
        <end position="538"/>
    </location>
</feature>
<protein>
    <recommendedName>
        <fullName evidence="2">Histone deacetylase domain-containing protein</fullName>
    </recommendedName>
</protein>
<reference evidence="4" key="2">
    <citation type="submission" date="2021-11" db="EMBL/GenBank/DDBJ databases">
        <authorList>
            <consortium name="Genoscope - CEA"/>
            <person name="William W."/>
        </authorList>
    </citation>
    <scope>NUCLEOTIDE SEQUENCE</scope>
</reference>
<dbReference type="Pfam" id="PF00850">
    <property type="entry name" value="Hist_deacetyl"/>
    <property type="match status" value="1"/>
</dbReference>
<dbReference type="GO" id="GO:0000118">
    <property type="term" value="C:histone deacetylase complex"/>
    <property type="evidence" value="ECO:0007669"/>
    <property type="project" value="TreeGrafter"/>
</dbReference>
<proteinExistence type="predicted"/>
<evidence type="ECO:0000256" key="1">
    <source>
        <dbReference type="SAM" id="MobiDB-lite"/>
    </source>
</evidence>
<dbReference type="OrthoDB" id="424012at2759"/>
<feature type="compositionally biased region" description="Acidic residues" evidence="1">
    <location>
        <begin position="164"/>
        <end position="181"/>
    </location>
</feature>
<organism evidence="3">
    <name type="scientific">Pelagomonas calceolata</name>
    <dbReference type="NCBI Taxonomy" id="35677"/>
    <lineage>
        <taxon>Eukaryota</taxon>
        <taxon>Sar</taxon>
        <taxon>Stramenopiles</taxon>
        <taxon>Ochrophyta</taxon>
        <taxon>Pelagophyceae</taxon>
        <taxon>Pelagomonadales</taxon>
        <taxon>Pelagomonadaceae</taxon>
        <taxon>Pelagomonas</taxon>
    </lineage>
</organism>
<dbReference type="InterPro" id="IPR000286">
    <property type="entry name" value="HDACs"/>
</dbReference>
<dbReference type="Proteomes" id="UP000789595">
    <property type="component" value="Unassembled WGS sequence"/>
</dbReference>
<dbReference type="EMBL" id="CAKKNE010000005">
    <property type="protein sequence ID" value="CAH0377964.1"/>
    <property type="molecule type" value="Genomic_DNA"/>
</dbReference>
<dbReference type="EMBL" id="HBIW01020804">
    <property type="protein sequence ID" value="CAE0702473.1"/>
    <property type="molecule type" value="Transcribed_RNA"/>
</dbReference>
<name>A0A7S4A3M2_9STRA</name>
<feature type="region of interest" description="Disordered" evidence="1">
    <location>
        <begin position="28"/>
        <end position="181"/>
    </location>
</feature>
<dbReference type="AlphaFoldDB" id="A0A7S4A3M2"/>
<dbReference type="InterPro" id="IPR037138">
    <property type="entry name" value="His_deacetylse_dom_sf"/>
</dbReference>
<reference evidence="3" key="1">
    <citation type="submission" date="2021-01" db="EMBL/GenBank/DDBJ databases">
        <authorList>
            <person name="Corre E."/>
            <person name="Pelletier E."/>
            <person name="Niang G."/>
            <person name="Scheremetjew M."/>
            <person name="Finn R."/>
            <person name="Kale V."/>
            <person name="Holt S."/>
            <person name="Cochrane G."/>
            <person name="Meng A."/>
            <person name="Brown T."/>
            <person name="Cohen L."/>
        </authorList>
    </citation>
    <scope>NUCLEOTIDE SEQUENCE</scope>
    <source>
        <strain evidence="3">CCMP1756</strain>
    </source>
</reference>
<dbReference type="PANTHER" id="PTHR10625">
    <property type="entry name" value="HISTONE DEACETYLASE HDAC1-RELATED"/>
    <property type="match status" value="1"/>
</dbReference>
<dbReference type="PANTHER" id="PTHR10625:SF25">
    <property type="entry name" value="HISTONE DEACETYLASE 18-RELATED"/>
    <property type="match status" value="1"/>
</dbReference>
<sequence length="636" mass="68934">MKYLQRRRRWIRAQKFWAWLRAKREQEYLDAASESSSEESEESSSGSDGDVKVLIFEGNPDARWVSPHSEAGKAAAAKAALDDDASGSGSATPVEDPGQMSMSPVQDDDSEDDFAPAKPQANDDSSDDFAPAKKNGHDDDSEDDFKAAPQQQQQPGVAALLGDLDSDDSEDDGDYDDAGSDDIGDSWLLDVAEPFSSVFASTHRRVGLAYDELMARHEDNASNHPERPERITMSYAELGRQGLLEKVQRIPPRRASAQELCRVHEARYVEATIQLGRRCDAIVREQNLEIIARLKQWLGEVAMRENSVYLNEYSVDCALLSAAGAVDAVCKVADGTYQNAAALIRPPGHHAECHCMMGFCLYNNVAVAAAAALHHPTKPCKRILVVDWDVHHGNGTQNMFEGDPRVLFCSIHRHDRGNFYPPGDGGAPFKVGVGRGAGFNVNVGWDGGGSGDGDYVYAFDAFLLPLFRLYRPELIIVSAGFDSARGDPLGGCDLTPKGYARLLHKLIDLEPSRGVALCLEGGYNCISVSRSYAACVGALLGAERPDDDVPEASLRAKRAVAETARHVAPHWPKLHKAEKRCRKAYMRAFKAHLALAAAQPTPQGGEMDLEPPGFGWSMPAFAASIPLADDGGGGGV</sequence>
<accession>A0A7S4A3M2</accession>
<gene>
    <name evidence="3" type="ORF">PCAL00307_LOCUS17918</name>
    <name evidence="4" type="ORF">PECAL_5P24810</name>
</gene>
<evidence type="ECO:0000259" key="2">
    <source>
        <dbReference type="Pfam" id="PF00850"/>
    </source>
</evidence>
<dbReference type="GO" id="GO:0040029">
    <property type="term" value="P:epigenetic regulation of gene expression"/>
    <property type="evidence" value="ECO:0007669"/>
    <property type="project" value="TreeGrafter"/>
</dbReference>
<dbReference type="SUPFAM" id="SSF52768">
    <property type="entry name" value="Arginase/deacetylase"/>
    <property type="match status" value="1"/>
</dbReference>
<evidence type="ECO:0000313" key="3">
    <source>
        <dbReference type="EMBL" id="CAE0702473.1"/>
    </source>
</evidence>
<evidence type="ECO:0000313" key="4">
    <source>
        <dbReference type="EMBL" id="CAH0377964.1"/>
    </source>
</evidence>
<keyword evidence="5" id="KW-1185">Reference proteome</keyword>
<dbReference type="GO" id="GO:0004407">
    <property type="term" value="F:histone deacetylase activity"/>
    <property type="evidence" value="ECO:0007669"/>
    <property type="project" value="TreeGrafter"/>
</dbReference>
<dbReference type="InterPro" id="IPR023696">
    <property type="entry name" value="Ureohydrolase_dom_sf"/>
</dbReference>
<dbReference type="PRINTS" id="PR01270">
    <property type="entry name" value="HDASUPER"/>
</dbReference>
<evidence type="ECO:0000313" key="5">
    <source>
        <dbReference type="Proteomes" id="UP000789595"/>
    </source>
</evidence>
<dbReference type="Gene3D" id="3.40.800.20">
    <property type="entry name" value="Histone deacetylase domain"/>
    <property type="match status" value="1"/>
</dbReference>
<dbReference type="InterPro" id="IPR023801">
    <property type="entry name" value="His_deacetylse_dom"/>
</dbReference>
<feature type="compositionally biased region" description="Low complexity" evidence="1">
    <location>
        <begin position="147"/>
        <end position="163"/>
    </location>
</feature>